<evidence type="ECO:0000256" key="1">
    <source>
        <dbReference type="SAM" id="MobiDB-lite"/>
    </source>
</evidence>
<sequence length="68" mass="8141">MDQDQQEVNFKKIIEELAKETEREVAKPEKVKPIRHKREEYEKKQAEKVVIEGKDDEDEGKKLNEETE</sequence>
<evidence type="ECO:0000313" key="2">
    <source>
        <dbReference type="EMBL" id="MPC72407.1"/>
    </source>
</evidence>
<name>A0A5B7HT29_PORTR</name>
<keyword evidence="3" id="KW-1185">Reference proteome</keyword>
<accession>A0A5B7HT29</accession>
<proteinExistence type="predicted"/>
<gene>
    <name evidence="2" type="ORF">E2C01_066712</name>
</gene>
<dbReference type="Proteomes" id="UP000324222">
    <property type="component" value="Unassembled WGS sequence"/>
</dbReference>
<reference evidence="2 3" key="1">
    <citation type="submission" date="2019-05" db="EMBL/GenBank/DDBJ databases">
        <title>Another draft genome of Portunus trituberculatus and its Hox gene families provides insights of decapod evolution.</title>
        <authorList>
            <person name="Jeong J.-H."/>
            <person name="Song I."/>
            <person name="Kim S."/>
            <person name="Choi T."/>
            <person name="Kim D."/>
            <person name="Ryu S."/>
            <person name="Kim W."/>
        </authorList>
    </citation>
    <scope>NUCLEOTIDE SEQUENCE [LARGE SCALE GENOMIC DNA]</scope>
    <source>
        <tissue evidence="2">Muscle</tissue>
    </source>
</reference>
<dbReference type="AlphaFoldDB" id="A0A5B7HT29"/>
<feature type="region of interest" description="Disordered" evidence="1">
    <location>
        <begin position="21"/>
        <end position="68"/>
    </location>
</feature>
<comment type="caution">
    <text evidence="2">The sequence shown here is derived from an EMBL/GenBank/DDBJ whole genome shotgun (WGS) entry which is preliminary data.</text>
</comment>
<dbReference type="EMBL" id="VSRR010034700">
    <property type="protein sequence ID" value="MPC72407.1"/>
    <property type="molecule type" value="Genomic_DNA"/>
</dbReference>
<organism evidence="2 3">
    <name type="scientific">Portunus trituberculatus</name>
    <name type="common">Swimming crab</name>
    <name type="synonym">Neptunus trituberculatus</name>
    <dbReference type="NCBI Taxonomy" id="210409"/>
    <lineage>
        <taxon>Eukaryota</taxon>
        <taxon>Metazoa</taxon>
        <taxon>Ecdysozoa</taxon>
        <taxon>Arthropoda</taxon>
        <taxon>Crustacea</taxon>
        <taxon>Multicrustacea</taxon>
        <taxon>Malacostraca</taxon>
        <taxon>Eumalacostraca</taxon>
        <taxon>Eucarida</taxon>
        <taxon>Decapoda</taxon>
        <taxon>Pleocyemata</taxon>
        <taxon>Brachyura</taxon>
        <taxon>Eubrachyura</taxon>
        <taxon>Portunoidea</taxon>
        <taxon>Portunidae</taxon>
        <taxon>Portuninae</taxon>
        <taxon>Portunus</taxon>
    </lineage>
</organism>
<evidence type="ECO:0000313" key="3">
    <source>
        <dbReference type="Proteomes" id="UP000324222"/>
    </source>
</evidence>
<protein>
    <submittedName>
        <fullName evidence="2">Uncharacterized protein</fullName>
    </submittedName>
</protein>